<comment type="caution">
    <text evidence="11">The sequence shown here is derived from an EMBL/GenBank/DDBJ whole genome shotgun (WGS) entry which is preliminary data.</text>
</comment>
<dbReference type="AlphaFoldDB" id="A0A4S8S411"/>
<keyword evidence="2 8" id="KW-0812">Transmembrane</keyword>
<evidence type="ECO:0000256" key="7">
    <source>
        <dbReference type="ARBA" id="ARBA00023136"/>
    </source>
</evidence>
<dbReference type="Proteomes" id="UP000304951">
    <property type="component" value="Unassembled WGS sequence"/>
</dbReference>
<feature type="transmembrane region" description="Helical" evidence="10">
    <location>
        <begin position="300"/>
        <end position="320"/>
    </location>
</feature>
<feature type="active site" evidence="8">
    <location>
        <position position="236"/>
    </location>
</feature>
<dbReference type="PANTHER" id="PTHR23129">
    <property type="entry name" value="ACYL-COENZYME A DIPHOSPHATASE FITM2"/>
    <property type="match status" value="1"/>
</dbReference>
<comment type="function">
    <text evidence="8">Fatty acyl-coenzyme A (CoA) diphosphatase that hydrolyzes fatty acyl-CoA to yield acyl-4'-phosphopantetheine and adenosine 3',5'-bisphosphate. Preferentially hydrolyzes unsaturated long-chain acyl-CoA substrates in the endoplasmic reticulum (ER) lumen. This catalytic activity is required for maintaining ER structure and for lipid droplets (LDs) biogenesis, which are lipid storage organelles involved in maintaining lipid and energy homeostasis. May directly bind to diacylglycerol (DAGs) and triacylglycerol, which is also important for LD biogenesis. May support directional budding of nacent LDs from the ER into the cytosol by reducing DAG levels at sites of LD formation. May play a role in the regulation of cell morphology and cytoskeletal organization. Involved in phospholipid biosynthesis.</text>
</comment>
<keyword evidence="8" id="KW-0594">Phospholipid biosynthesis</keyword>
<feature type="transmembrane region" description="Helical" evidence="10">
    <location>
        <begin position="233"/>
        <end position="252"/>
    </location>
</feature>
<evidence type="ECO:0000313" key="11">
    <source>
        <dbReference type="EMBL" id="THV64840.1"/>
    </source>
</evidence>
<organism evidence="11 12">
    <name type="scientific">Aureobasidium pullulans</name>
    <name type="common">Black yeast</name>
    <name type="synonym">Pullularia pullulans</name>
    <dbReference type="NCBI Taxonomy" id="5580"/>
    <lineage>
        <taxon>Eukaryota</taxon>
        <taxon>Fungi</taxon>
        <taxon>Dikarya</taxon>
        <taxon>Ascomycota</taxon>
        <taxon>Pezizomycotina</taxon>
        <taxon>Dothideomycetes</taxon>
        <taxon>Dothideomycetidae</taxon>
        <taxon>Dothideales</taxon>
        <taxon>Saccotheciaceae</taxon>
        <taxon>Aureobasidium</taxon>
    </lineage>
</organism>
<feature type="active site" evidence="8">
    <location>
        <position position="320"/>
    </location>
</feature>
<comment type="catalytic activity">
    <reaction evidence="8">
        <text>an acyl-CoA + H2O = an acyl-4'-phosphopantetheine + adenosine 3',5'-bisphosphate + 2 H(+)</text>
        <dbReference type="Rhea" id="RHEA:50044"/>
        <dbReference type="ChEBI" id="CHEBI:15377"/>
        <dbReference type="ChEBI" id="CHEBI:15378"/>
        <dbReference type="ChEBI" id="CHEBI:58342"/>
        <dbReference type="ChEBI" id="CHEBI:58343"/>
        <dbReference type="ChEBI" id="CHEBI:132023"/>
    </reaction>
</comment>
<evidence type="ECO:0000256" key="1">
    <source>
        <dbReference type="ARBA" id="ARBA00004477"/>
    </source>
</evidence>
<comment type="similarity">
    <text evidence="8">Belongs to the FIT family. Fungal FIT2B/SCS3 subfamily.</text>
</comment>
<comment type="catalytic activity">
    <reaction evidence="8">
        <text>(5Z,8Z,11Z,14Z)-eicosatetraenoyl-CoA + H2O = S-(5Z,8Z,11Z,14Z-eicosatetraenoyl)-4'-phosphopantetheine + adenosine 3',5'-bisphosphate + 2 H(+)</text>
        <dbReference type="Rhea" id="RHEA:65568"/>
        <dbReference type="ChEBI" id="CHEBI:15377"/>
        <dbReference type="ChEBI" id="CHEBI:15378"/>
        <dbReference type="ChEBI" id="CHEBI:57368"/>
        <dbReference type="ChEBI" id="CHEBI:58343"/>
        <dbReference type="ChEBI" id="CHEBI:156554"/>
    </reaction>
</comment>
<feature type="transmembrane region" description="Helical" evidence="10">
    <location>
        <begin position="115"/>
        <end position="136"/>
    </location>
</feature>
<evidence type="ECO:0000256" key="6">
    <source>
        <dbReference type="ARBA" id="ARBA00023098"/>
    </source>
</evidence>
<accession>A0A4S8S411</accession>
<evidence type="ECO:0000256" key="9">
    <source>
        <dbReference type="SAM" id="MobiDB-lite"/>
    </source>
</evidence>
<feature type="transmembrane region" description="Helical" evidence="10">
    <location>
        <begin position="61"/>
        <end position="83"/>
    </location>
</feature>
<comment type="catalytic activity">
    <reaction evidence="8">
        <text>hexadecanoyl-CoA + H2O = S-hexadecanoyl-4'-phosphopantetheine + adenosine 3',5'-bisphosphate + 2 H(+)</text>
        <dbReference type="Rhea" id="RHEA:50032"/>
        <dbReference type="ChEBI" id="CHEBI:15377"/>
        <dbReference type="ChEBI" id="CHEBI:15378"/>
        <dbReference type="ChEBI" id="CHEBI:57379"/>
        <dbReference type="ChEBI" id="CHEBI:58343"/>
        <dbReference type="ChEBI" id="CHEBI:132018"/>
    </reaction>
</comment>
<evidence type="ECO:0000256" key="3">
    <source>
        <dbReference type="ARBA" id="ARBA00022801"/>
    </source>
</evidence>
<dbReference type="GO" id="GO:0008654">
    <property type="term" value="P:phospholipid biosynthetic process"/>
    <property type="evidence" value="ECO:0007669"/>
    <property type="project" value="UniProtKB-KW"/>
</dbReference>
<dbReference type="GO" id="GO:0010945">
    <property type="term" value="F:coenzyme A diphosphatase activity"/>
    <property type="evidence" value="ECO:0007669"/>
    <property type="project" value="InterPro"/>
</dbReference>
<keyword evidence="6" id="KW-0443">Lipid metabolism</keyword>
<dbReference type="PANTHER" id="PTHR23129:SF0">
    <property type="entry name" value="ACYL-COENZYME A DIPHOSPHATASE FITM2"/>
    <property type="match status" value="1"/>
</dbReference>
<feature type="compositionally biased region" description="Low complexity" evidence="9">
    <location>
        <begin position="32"/>
        <end position="42"/>
    </location>
</feature>
<evidence type="ECO:0000256" key="10">
    <source>
        <dbReference type="SAM" id="Phobius"/>
    </source>
</evidence>
<keyword evidence="8" id="KW-1208">Phospholipid metabolism</keyword>
<proteinExistence type="inferred from homology"/>
<evidence type="ECO:0000256" key="5">
    <source>
        <dbReference type="ARBA" id="ARBA00022989"/>
    </source>
</evidence>
<dbReference type="GO" id="GO:0005789">
    <property type="term" value="C:endoplasmic reticulum membrane"/>
    <property type="evidence" value="ECO:0007669"/>
    <property type="project" value="UniProtKB-SubCell"/>
</dbReference>
<dbReference type="HAMAP" id="MF_03231">
    <property type="entry name" value="SCS3"/>
    <property type="match status" value="1"/>
</dbReference>
<sequence length="358" mass="39705">MTQLQPTQQSSIHISAVMSVRNRVKAEVPVSSMSSPYSASSPNGNLNRQQNAQPSPWYPTFLEAILLAIYPFTLVLGSLFSVLNTTTRNTPYSGDLQSHPPSIAPSYFALKSNVFNVYFVKIGWFWITGAFFLFCFTHSSLGPRFKPTLTARRARALIRYTAVTAVWCAVTQWFFGPPIIDRGFRLTGGQCAIIYNDDPINNAKQNRMSDTREIFTHAACKVAGGSWRGGHDISGHVFILILGSAMLWLEILPDVLRNGGLREDRRIRMHDGAVKTAAVETHDEKGNVHVPSELGLGVRVALCIAGLSWWMLLMTAAYFHTWLEKFTGFLVAFGVIYAVYFVPRGVPALRSILGMPGV</sequence>
<evidence type="ECO:0000256" key="8">
    <source>
        <dbReference type="HAMAP-Rule" id="MF_03231"/>
    </source>
</evidence>
<comment type="subcellular location">
    <subcellularLocation>
        <location evidence="1 8">Endoplasmic reticulum membrane</location>
        <topology evidence="1 8">Multi-pass membrane protein</topology>
    </subcellularLocation>
</comment>
<keyword evidence="3 8" id="KW-0378">Hydrolase</keyword>
<feature type="transmembrane region" description="Helical" evidence="10">
    <location>
        <begin position="326"/>
        <end position="343"/>
    </location>
</feature>
<dbReference type="InterPro" id="IPR046400">
    <property type="entry name" value="SCS3"/>
</dbReference>
<dbReference type="Pfam" id="PF10261">
    <property type="entry name" value="FIT"/>
    <property type="match status" value="1"/>
</dbReference>
<name>A0A4S8S411_AURPU</name>
<evidence type="ECO:0000256" key="4">
    <source>
        <dbReference type="ARBA" id="ARBA00022824"/>
    </source>
</evidence>
<comment type="catalytic activity">
    <reaction evidence="8">
        <text>(9Z)-octadecenoyl-CoA + H2O = S-(9Z-octadecenoyl)-4'-phosphopantetheine + adenosine 3',5'-bisphosphate + 2 H(+)</text>
        <dbReference type="Rhea" id="RHEA:65564"/>
        <dbReference type="ChEBI" id="CHEBI:15377"/>
        <dbReference type="ChEBI" id="CHEBI:15378"/>
        <dbReference type="ChEBI" id="CHEBI:57387"/>
        <dbReference type="ChEBI" id="CHEBI:58343"/>
        <dbReference type="ChEBI" id="CHEBI:156553"/>
    </reaction>
</comment>
<keyword evidence="4 8" id="KW-0256">Endoplasmic reticulum</keyword>
<feature type="region of interest" description="Disordered" evidence="9">
    <location>
        <begin position="32"/>
        <end position="51"/>
    </location>
</feature>
<gene>
    <name evidence="8" type="primary">SCS3</name>
    <name evidence="8" type="synonym">FIT2B</name>
    <name evidence="11" type="ORF">D6D28_09583</name>
</gene>
<dbReference type="EMBL" id="QZAF01000766">
    <property type="protein sequence ID" value="THV64840.1"/>
    <property type="molecule type" value="Genomic_DNA"/>
</dbReference>
<evidence type="ECO:0000256" key="2">
    <source>
        <dbReference type="ARBA" id="ARBA00022692"/>
    </source>
</evidence>
<dbReference type="EC" id="3.6.1.-" evidence="8"/>
<evidence type="ECO:0000313" key="12">
    <source>
        <dbReference type="Proteomes" id="UP000304951"/>
    </source>
</evidence>
<keyword evidence="7 8" id="KW-0472">Membrane</keyword>
<reference evidence="11 12" key="1">
    <citation type="submission" date="2018-10" db="EMBL/GenBank/DDBJ databases">
        <title>Fifty Aureobasidium pullulans genomes reveal a recombining polyextremotolerant generalist.</title>
        <authorList>
            <person name="Gostincar C."/>
            <person name="Turk M."/>
            <person name="Zajc J."/>
            <person name="Gunde-Cimerman N."/>
        </authorList>
    </citation>
    <scope>NUCLEOTIDE SEQUENCE [LARGE SCALE GENOMIC DNA]</scope>
    <source>
        <strain evidence="11 12">EXF-11900</strain>
    </source>
</reference>
<dbReference type="GO" id="GO:0140042">
    <property type="term" value="P:lipid droplet formation"/>
    <property type="evidence" value="ECO:0007669"/>
    <property type="project" value="UniProtKB-UniRule"/>
</dbReference>
<dbReference type="InterPro" id="IPR019388">
    <property type="entry name" value="FIT"/>
</dbReference>
<keyword evidence="5 8" id="KW-1133">Transmembrane helix</keyword>
<feature type="transmembrane region" description="Helical" evidence="10">
    <location>
        <begin position="157"/>
        <end position="175"/>
    </location>
</feature>
<protein>
    <recommendedName>
        <fullName evidence="8">Acyl-coenzyme A diphosphatase SCS3</fullName>
        <ecNumber evidence="8">3.6.1.-</ecNumber>
    </recommendedName>
    <alternativeName>
        <fullName evidence="8">FIT family protein SCS3</fullName>
    </alternativeName>
</protein>
<keyword evidence="8" id="KW-0444">Lipid biosynthesis</keyword>